<accession>A0A9N9XTS6</accession>
<evidence type="ECO:0000256" key="2">
    <source>
        <dbReference type="ARBA" id="ARBA00022692"/>
    </source>
</evidence>
<feature type="transmembrane region" description="Helical" evidence="6">
    <location>
        <begin position="155"/>
        <end position="175"/>
    </location>
</feature>
<dbReference type="GO" id="GO:0022857">
    <property type="term" value="F:transmembrane transporter activity"/>
    <property type="evidence" value="ECO:0007669"/>
    <property type="project" value="InterPro"/>
</dbReference>
<dbReference type="Pfam" id="PF00083">
    <property type="entry name" value="Sugar_tr"/>
    <property type="match status" value="1"/>
</dbReference>
<feature type="transmembrane region" description="Helical" evidence="6">
    <location>
        <begin position="55"/>
        <end position="78"/>
    </location>
</feature>
<dbReference type="AlphaFoldDB" id="A0A9N9XTS6"/>
<proteinExistence type="predicted"/>
<feature type="transmembrane region" description="Helical" evidence="6">
    <location>
        <begin position="376"/>
        <end position="396"/>
    </location>
</feature>
<evidence type="ECO:0000259" key="7">
    <source>
        <dbReference type="PROSITE" id="PS50850"/>
    </source>
</evidence>
<dbReference type="PANTHER" id="PTHR48021">
    <property type="match status" value="1"/>
</dbReference>
<evidence type="ECO:0000256" key="3">
    <source>
        <dbReference type="ARBA" id="ARBA00022989"/>
    </source>
</evidence>
<comment type="subcellular location">
    <subcellularLocation>
        <location evidence="1">Membrane</location>
        <topology evidence="1">Multi-pass membrane protein</topology>
    </subcellularLocation>
</comment>
<dbReference type="InterPro" id="IPR036259">
    <property type="entry name" value="MFS_trans_sf"/>
</dbReference>
<dbReference type="OrthoDB" id="6612291at2759"/>
<feature type="transmembrane region" description="Helical" evidence="6">
    <location>
        <begin position="214"/>
        <end position="232"/>
    </location>
</feature>
<keyword evidence="3 6" id="KW-1133">Transmembrane helix</keyword>
<protein>
    <recommendedName>
        <fullName evidence="7">Major facilitator superfamily (MFS) profile domain-containing protein</fullName>
    </recommendedName>
</protein>
<keyword evidence="4 6" id="KW-0472">Membrane</keyword>
<dbReference type="PRINTS" id="PR00171">
    <property type="entry name" value="SUGRTRNSPORT"/>
</dbReference>
<evidence type="ECO:0000256" key="5">
    <source>
        <dbReference type="ARBA" id="ARBA00023180"/>
    </source>
</evidence>
<feature type="transmembrane region" description="Helical" evidence="6">
    <location>
        <begin position="477"/>
        <end position="496"/>
    </location>
</feature>
<dbReference type="GO" id="GO:0016020">
    <property type="term" value="C:membrane"/>
    <property type="evidence" value="ECO:0007669"/>
    <property type="project" value="UniProtKB-SubCell"/>
</dbReference>
<evidence type="ECO:0000256" key="1">
    <source>
        <dbReference type="ARBA" id="ARBA00004141"/>
    </source>
</evidence>
<evidence type="ECO:0000256" key="6">
    <source>
        <dbReference type="SAM" id="Phobius"/>
    </source>
</evidence>
<gene>
    <name evidence="8" type="ORF">PHYEVI_LOCUS8037</name>
</gene>
<feature type="transmembrane region" description="Helical" evidence="6">
    <location>
        <begin position="187"/>
        <end position="208"/>
    </location>
</feature>
<keyword evidence="5" id="KW-0325">Glycoprotein</keyword>
<dbReference type="FunFam" id="1.20.1250.20:FF:000249">
    <property type="entry name" value="facilitated trehalose transporter Tret1"/>
    <property type="match status" value="1"/>
</dbReference>
<feature type="transmembrane region" description="Helical" evidence="6">
    <location>
        <begin position="408"/>
        <end position="431"/>
    </location>
</feature>
<dbReference type="Gene3D" id="1.20.1250.20">
    <property type="entry name" value="MFS general substrate transporter like domains"/>
    <property type="match status" value="1"/>
</dbReference>
<evidence type="ECO:0000313" key="9">
    <source>
        <dbReference type="Proteomes" id="UP001153712"/>
    </source>
</evidence>
<dbReference type="PANTHER" id="PTHR48021:SF24">
    <property type="entry name" value="MAJOR FACILITATOR SUPERFAMILY (MFS) PROFILE DOMAIN-CONTAINING PROTEIN"/>
    <property type="match status" value="1"/>
</dbReference>
<dbReference type="InterPro" id="IPR020846">
    <property type="entry name" value="MFS_dom"/>
</dbReference>
<feature type="domain" description="Major facilitator superfamily (MFS) profile" evidence="7">
    <location>
        <begin position="53"/>
        <end position="500"/>
    </location>
</feature>
<feature type="transmembrane region" description="Helical" evidence="6">
    <location>
        <begin position="348"/>
        <end position="369"/>
    </location>
</feature>
<feature type="transmembrane region" description="Helical" evidence="6">
    <location>
        <begin position="132"/>
        <end position="149"/>
    </location>
</feature>
<evidence type="ECO:0000313" key="8">
    <source>
        <dbReference type="EMBL" id="CAG9861707.1"/>
    </source>
</evidence>
<dbReference type="SUPFAM" id="SSF103473">
    <property type="entry name" value="MFS general substrate transporter"/>
    <property type="match status" value="1"/>
</dbReference>
<dbReference type="EMBL" id="OU900097">
    <property type="protein sequence ID" value="CAG9861707.1"/>
    <property type="molecule type" value="Genomic_DNA"/>
</dbReference>
<dbReference type="InterPro" id="IPR050549">
    <property type="entry name" value="MFS_Trehalose_Transporter"/>
</dbReference>
<feature type="transmembrane region" description="Helical" evidence="6">
    <location>
        <begin position="313"/>
        <end position="336"/>
    </location>
</feature>
<sequence length="544" mass="60387">SASCLTLNVQENAKAIIEEQKRDAQFQEIIVSCKSLNRYDGKTIKTLLPQVSATLMAVSLHVAVGISMSFSGILVPAIDITLHNVTQNDTELYATKDQTAWLASIVVIAVPLGALSAGIIADTWGRLWPTRISVVPTVVGWCLIATAGTVPQLMIGRFLTGFATPWNSIPATVYVSEIARADMRGSLVVLAPTLASAGMLLTFLQGWFLHWRTVAWISNVFVLFPLLLLFLIPESPPWLVSKGRIEEAANSLRWLHRHQPQPENRQESYAELVLNKLQAEHQKKLELQARKSDLGAWALCKEFFKPTGYKPTLILTGLYFFQMFSGIYITLFYSVTFFQKVGSQMNPYLASIVICFVRMLMSFANSYLLKAFNRRFLLIASGIGMSVFMTISGFVTRGIKEGDENHSYLPVVCIILYVIASMVGMLCIPWTMMSELYPMEIRGVANCLAYSIGNVMMFASIQSFYGLLASFGGVAGVQWFFAVVAALACVYTYVFLPETHRKTLDEIAEYFVDNSVYILAKRKGGKRSKGAVGNGQREKLMGGR</sequence>
<feature type="non-terminal residue" evidence="8">
    <location>
        <position position="1"/>
    </location>
</feature>
<keyword evidence="9" id="KW-1185">Reference proteome</keyword>
<keyword evidence="2 6" id="KW-0812">Transmembrane</keyword>
<dbReference type="PROSITE" id="PS50850">
    <property type="entry name" value="MFS"/>
    <property type="match status" value="1"/>
</dbReference>
<name>A0A9N9XTS6_PHYSR</name>
<reference evidence="8" key="1">
    <citation type="submission" date="2022-01" db="EMBL/GenBank/DDBJ databases">
        <authorList>
            <person name="King R."/>
        </authorList>
    </citation>
    <scope>NUCLEOTIDE SEQUENCE</scope>
</reference>
<feature type="transmembrane region" description="Helical" evidence="6">
    <location>
        <begin position="98"/>
        <end position="120"/>
    </location>
</feature>
<dbReference type="InterPro" id="IPR005828">
    <property type="entry name" value="MFS_sugar_transport-like"/>
</dbReference>
<organism evidence="8 9">
    <name type="scientific">Phyllotreta striolata</name>
    <name type="common">Striped flea beetle</name>
    <name type="synonym">Crioceris striolata</name>
    <dbReference type="NCBI Taxonomy" id="444603"/>
    <lineage>
        <taxon>Eukaryota</taxon>
        <taxon>Metazoa</taxon>
        <taxon>Ecdysozoa</taxon>
        <taxon>Arthropoda</taxon>
        <taxon>Hexapoda</taxon>
        <taxon>Insecta</taxon>
        <taxon>Pterygota</taxon>
        <taxon>Neoptera</taxon>
        <taxon>Endopterygota</taxon>
        <taxon>Coleoptera</taxon>
        <taxon>Polyphaga</taxon>
        <taxon>Cucujiformia</taxon>
        <taxon>Chrysomeloidea</taxon>
        <taxon>Chrysomelidae</taxon>
        <taxon>Galerucinae</taxon>
        <taxon>Alticini</taxon>
        <taxon>Phyllotreta</taxon>
    </lineage>
</organism>
<evidence type="ECO:0000256" key="4">
    <source>
        <dbReference type="ARBA" id="ARBA00023136"/>
    </source>
</evidence>
<feature type="transmembrane region" description="Helical" evidence="6">
    <location>
        <begin position="443"/>
        <end position="465"/>
    </location>
</feature>
<dbReference type="Proteomes" id="UP001153712">
    <property type="component" value="Chromosome 4"/>
</dbReference>
<dbReference type="InterPro" id="IPR003663">
    <property type="entry name" value="Sugar/inositol_transpt"/>
</dbReference>